<evidence type="ECO:0000256" key="2">
    <source>
        <dbReference type="ARBA" id="ARBA00022840"/>
    </source>
</evidence>
<dbReference type="AlphaFoldDB" id="A0A2S5KU14"/>
<evidence type="ECO:0000256" key="4">
    <source>
        <dbReference type="ARBA" id="ARBA00023125"/>
    </source>
</evidence>
<dbReference type="InterPro" id="IPR025943">
    <property type="entry name" value="Sigma_54_int_dom_ATP-bd_2"/>
</dbReference>
<gene>
    <name evidence="7" type="primary">pspF</name>
    <name evidence="7" type="ORF">C4K68_05820</name>
</gene>
<dbReference type="PROSITE" id="PS50045">
    <property type="entry name" value="SIGMA54_INTERACT_4"/>
    <property type="match status" value="1"/>
</dbReference>
<evidence type="ECO:0000259" key="6">
    <source>
        <dbReference type="PROSITE" id="PS50045"/>
    </source>
</evidence>
<keyword evidence="4" id="KW-0238">DNA-binding</keyword>
<dbReference type="Pfam" id="PF25601">
    <property type="entry name" value="AAA_lid_14"/>
    <property type="match status" value="1"/>
</dbReference>
<dbReference type="FunFam" id="3.40.50.300:FF:000006">
    <property type="entry name" value="DNA-binding transcriptional regulator NtrC"/>
    <property type="match status" value="1"/>
</dbReference>
<dbReference type="PROSITE" id="PS00676">
    <property type="entry name" value="SIGMA54_INTERACT_2"/>
    <property type="match status" value="1"/>
</dbReference>
<dbReference type="EMBL" id="PRLP01000016">
    <property type="protein sequence ID" value="PPC78351.1"/>
    <property type="molecule type" value="Genomic_DNA"/>
</dbReference>
<keyword evidence="3" id="KW-0805">Transcription regulation</keyword>
<dbReference type="OrthoDB" id="9761019at2"/>
<dbReference type="InterPro" id="IPR002078">
    <property type="entry name" value="Sigma_54_int"/>
</dbReference>
<keyword evidence="5" id="KW-0804">Transcription</keyword>
<accession>A0A2S5KU14</accession>
<organism evidence="7 8">
    <name type="scientific">Proteobacteria bacterium 228</name>
    <dbReference type="NCBI Taxonomy" id="2083153"/>
    <lineage>
        <taxon>Bacteria</taxon>
        <taxon>Pseudomonadati</taxon>
        <taxon>Pseudomonadota</taxon>
    </lineage>
</organism>
<dbReference type="Proteomes" id="UP000238196">
    <property type="component" value="Unassembled WGS sequence"/>
</dbReference>
<feature type="domain" description="Sigma-54 factor interaction" evidence="6">
    <location>
        <begin position="8"/>
        <end position="238"/>
    </location>
</feature>
<dbReference type="GO" id="GO:0005524">
    <property type="term" value="F:ATP binding"/>
    <property type="evidence" value="ECO:0007669"/>
    <property type="project" value="UniProtKB-KW"/>
</dbReference>
<dbReference type="SUPFAM" id="SSF46689">
    <property type="entry name" value="Homeodomain-like"/>
    <property type="match status" value="1"/>
</dbReference>
<keyword evidence="1" id="KW-0547">Nucleotide-binding</keyword>
<dbReference type="NCBIfam" id="TIGR02974">
    <property type="entry name" value="phageshock_pspF"/>
    <property type="match status" value="1"/>
</dbReference>
<evidence type="ECO:0000256" key="3">
    <source>
        <dbReference type="ARBA" id="ARBA00023015"/>
    </source>
</evidence>
<dbReference type="Pfam" id="PF02954">
    <property type="entry name" value="HTH_8"/>
    <property type="match status" value="1"/>
</dbReference>
<evidence type="ECO:0000313" key="8">
    <source>
        <dbReference type="Proteomes" id="UP000238196"/>
    </source>
</evidence>
<dbReference type="CDD" id="cd00009">
    <property type="entry name" value="AAA"/>
    <property type="match status" value="1"/>
</dbReference>
<dbReference type="PANTHER" id="PTHR32071:SF38">
    <property type="entry name" value="PSP OPERON TRANSCRIPTIONAL ACTIVATOR"/>
    <property type="match status" value="1"/>
</dbReference>
<dbReference type="InterPro" id="IPR027417">
    <property type="entry name" value="P-loop_NTPase"/>
</dbReference>
<dbReference type="InterPro" id="IPR002197">
    <property type="entry name" value="HTH_Fis"/>
</dbReference>
<dbReference type="InterPro" id="IPR014317">
    <property type="entry name" value="Transcription_activator_PspF"/>
</dbReference>
<dbReference type="SMART" id="SM00382">
    <property type="entry name" value="AAA"/>
    <property type="match status" value="1"/>
</dbReference>
<sequence>MASARQNIIGSSEALHQVLQQTSKVAVLNRPVLVIGERGTGKELIAERLHYLSGRWQQPYLQVNCAAMSEHLLESELFGHEAGAFTGASRSRAGLFERADGGTLFLDELATASLRVQEKLLRVIEYGRFERLGGSRTLQVDVRVVAATNACLPELVTSGAFRGDLLDRLAFDVINLPPLRVRQDDIAELAEHFALRMSLELQREYFAGFSPAAMRELLDYYWPGNIRELKNVVERSVYRHEEPAMPVQHIVLDPFAVSWQAYPSAGAYDETASPVDAGQESGNEAAPVRYPMDLRALLEQQEQQLIGQALAAHGFHQRQAAAALGLTYHQLRAALRKYPELLAQRQGN</sequence>
<dbReference type="InterPro" id="IPR009057">
    <property type="entry name" value="Homeodomain-like_sf"/>
</dbReference>
<dbReference type="GO" id="GO:0043565">
    <property type="term" value="F:sequence-specific DNA binding"/>
    <property type="evidence" value="ECO:0007669"/>
    <property type="project" value="InterPro"/>
</dbReference>
<dbReference type="Gene3D" id="1.10.10.60">
    <property type="entry name" value="Homeodomain-like"/>
    <property type="match status" value="1"/>
</dbReference>
<dbReference type="Gene3D" id="3.40.50.300">
    <property type="entry name" value="P-loop containing nucleotide triphosphate hydrolases"/>
    <property type="match status" value="1"/>
</dbReference>
<dbReference type="Pfam" id="PF00158">
    <property type="entry name" value="Sigma54_activat"/>
    <property type="match status" value="1"/>
</dbReference>
<comment type="caution">
    <text evidence="7">The sequence shown here is derived from an EMBL/GenBank/DDBJ whole genome shotgun (WGS) entry which is preliminary data.</text>
</comment>
<keyword evidence="2" id="KW-0067">ATP-binding</keyword>
<dbReference type="InterPro" id="IPR003593">
    <property type="entry name" value="AAA+_ATPase"/>
</dbReference>
<name>A0A2S5KU14_9PROT</name>
<protein>
    <submittedName>
        <fullName evidence="7">Phage shock protein operon transcriptional activator</fullName>
    </submittedName>
</protein>
<dbReference type="PANTHER" id="PTHR32071">
    <property type="entry name" value="TRANSCRIPTIONAL REGULATORY PROTEIN"/>
    <property type="match status" value="1"/>
</dbReference>
<dbReference type="Gene3D" id="1.10.8.60">
    <property type="match status" value="1"/>
</dbReference>
<proteinExistence type="predicted"/>
<dbReference type="InterPro" id="IPR058031">
    <property type="entry name" value="AAA_lid_NorR"/>
</dbReference>
<dbReference type="GO" id="GO:0006355">
    <property type="term" value="P:regulation of DNA-templated transcription"/>
    <property type="evidence" value="ECO:0007669"/>
    <property type="project" value="InterPro"/>
</dbReference>
<reference evidence="7 8" key="1">
    <citation type="submission" date="2018-02" db="EMBL/GenBank/DDBJ databases">
        <title>novel marine gammaproteobacteria from coastal saline agro ecosystem.</title>
        <authorList>
            <person name="Krishnan R."/>
            <person name="Ramesh Kumar N."/>
        </authorList>
    </citation>
    <scope>NUCLEOTIDE SEQUENCE [LARGE SCALE GENOMIC DNA]</scope>
    <source>
        <strain evidence="7 8">228</strain>
    </source>
</reference>
<evidence type="ECO:0000256" key="5">
    <source>
        <dbReference type="ARBA" id="ARBA00023163"/>
    </source>
</evidence>
<evidence type="ECO:0000313" key="7">
    <source>
        <dbReference type="EMBL" id="PPC78351.1"/>
    </source>
</evidence>
<evidence type="ECO:0000256" key="1">
    <source>
        <dbReference type="ARBA" id="ARBA00022741"/>
    </source>
</evidence>
<dbReference type="PROSITE" id="PS00688">
    <property type="entry name" value="SIGMA54_INTERACT_3"/>
    <property type="match status" value="1"/>
</dbReference>
<dbReference type="InterPro" id="IPR025944">
    <property type="entry name" value="Sigma_54_int_dom_CS"/>
</dbReference>
<dbReference type="SUPFAM" id="SSF52540">
    <property type="entry name" value="P-loop containing nucleoside triphosphate hydrolases"/>
    <property type="match status" value="1"/>
</dbReference>